<evidence type="ECO:0000259" key="4">
    <source>
        <dbReference type="Pfam" id="PF13649"/>
    </source>
</evidence>
<dbReference type="GO" id="GO:0008168">
    <property type="term" value="F:methyltransferase activity"/>
    <property type="evidence" value="ECO:0007669"/>
    <property type="project" value="UniProtKB-KW"/>
</dbReference>
<dbReference type="Gene3D" id="3.40.50.150">
    <property type="entry name" value="Vaccinia Virus protein VP39"/>
    <property type="match status" value="1"/>
</dbReference>
<comment type="caution">
    <text evidence="5">The sequence shown here is derived from an EMBL/GenBank/DDBJ whole genome shotgun (WGS) entry which is preliminary data.</text>
</comment>
<dbReference type="RefSeq" id="WP_113891066.1">
    <property type="nucleotide sequence ID" value="NZ_QNRK01000024.1"/>
</dbReference>
<keyword evidence="1 5" id="KW-0489">Methyltransferase</keyword>
<feature type="domain" description="Methyltransferase" evidence="4">
    <location>
        <begin position="90"/>
        <end position="184"/>
    </location>
</feature>
<evidence type="ECO:0000313" key="6">
    <source>
        <dbReference type="Proteomes" id="UP000253529"/>
    </source>
</evidence>
<dbReference type="CDD" id="cd02440">
    <property type="entry name" value="AdoMet_MTases"/>
    <property type="match status" value="1"/>
</dbReference>
<accession>A0A366F211</accession>
<evidence type="ECO:0000256" key="1">
    <source>
        <dbReference type="ARBA" id="ARBA00022603"/>
    </source>
</evidence>
<evidence type="ECO:0000313" key="5">
    <source>
        <dbReference type="EMBL" id="RBP08688.1"/>
    </source>
</evidence>
<feature type="region of interest" description="Disordered" evidence="3">
    <location>
        <begin position="1"/>
        <end position="44"/>
    </location>
</feature>
<dbReference type="InterPro" id="IPR041698">
    <property type="entry name" value="Methyltransf_25"/>
</dbReference>
<keyword evidence="6" id="KW-1185">Reference proteome</keyword>
<protein>
    <submittedName>
        <fullName evidence="5">Methyltransferase family protein</fullName>
    </submittedName>
</protein>
<evidence type="ECO:0000256" key="3">
    <source>
        <dbReference type="SAM" id="MobiDB-lite"/>
    </source>
</evidence>
<dbReference type="PANTHER" id="PTHR43861:SF1">
    <property type="entry name" value="TRANS-ACONITATE 2-METHYLTRANSFERASE"/>
    <property type="match status" value="1"/>
</dbReference>
<organism evidence="5 6">
    <name type="scientific">Roseiarcus fermentans</name>
    <dbReference type="NCBI Taxonomy" id="1473586"/>
    <lineage>
        <taxon>Bacteria</taxon>
        <taxon>Pseudomonadati</taxon>
        <taxon>Pseudomonadota</taxon>
        <taxon>Alphaproteobacteria</taxon>
        <taxon>Hyphomicrobiales</taxon>
        <taxon>Roseiarcaceae</taxon>
        <taxon>Roseiarcus</taxon>
    </lineage>
</organism>
<dbReference type="InterPro" id="IPR029063">
    <property type="entry name" value="SAM-dependent_MTases_sf"/>
</dbReference>
<dbReference type="GO" id="GO:0032259">
    <property type="term" value="P:methylation"/>
    <property type="evidence" value="ECO:0007669"/>
    <property type="project" value="UniProtKB-KW"/>
</dbReference>
<evidence type="ECO:0000256" key="2">
    <source>
        <dbReference type="ARBA" id="ARBA00022679"/>
    </source>
</evidence>
<dbReference type="Proteomes" id="UP000253529">
    <property type="component" value="Unassembled WGS sequence"/>
</dbReference>
<keyword evidence="2 5" id="KW-0808">Transferase</keyword>
<sequence>MWLVSKLLGSDRNASRSERGDASNSDPVDATRSEQGPAASPLTATSYDEQYYREHADAGLDYLGHGFWHESYGAMVSEATLQAGYASPFVVDAGCACGSILKGFKNTEIFERVLGVDLSEHMIAIGRKHFRYRDEELIAGSIAEIPVESGSVSLMHSAQVLEHIPDELIDRVFDEFARVLRPGGRAFLCLDAMREGETKEMYMGDPTHVNIQPVLYWTEKLQKRGLLFDIEAYNRFARSQRGPTAGDPRSFFDSYPNWSAWTLIRAG</sequence>
<dbReference type="SUPFAM" id="SSF53335">
    <property type="entry name" value="S-adenosyl-L-methionine-dependent methyltransferases"/>
    <property type="match status" value="1"/>
</dbReference>
<dbReference type="PANTHER" id="PTHR43861">
    <property type="entry name" value="TRANS-ACONITATE 2-METHYLTRANSFERASE-RELATED"/>
    <property type="match status" value="1"/>
</dbReference>
<dbReference type="AlphaFoldDB" id="A0A366F211"/>
<name>A0A366F211_9HYPH</name>
<gene>
    <name evidence="5" type="ORF">DFR50_12475</name>
</gene>
<reference evidence="5 6" key="1">
    <citation type="submission" date="2018-06" db="EMBL/GenBank/DDBJ databases">
        <title>Genomic Encyclopedia of Type Strains, Phase IV (KMG-IV): sequencing the most valuable type-strain genomes for metagenomic binning, comparative biology and taxonomic classification.</title>
        <authorList>
            <person name="Goeker M."/>
        </authorList>
    </citation>
    <scope>NUCLEOTIDE SEQUENCE [LARGE SCALE GENOMIC DNA]</scope>
    <source>
        <strain evidence="5 6">DSM 24875</strain>
    </source>
</reference>
<proteinExistence type="predicted"/>
<dbReference type="EMBL" id="QNRK01000024">
    <property type="protein sequence ID" value="RBP08688.1"/>
    <property type="molecule type" value="Genomic_DNA"/>
</dbReference>
<dbReference type="Pfam" id="PF13649">
    <property type="entry name" value="Methyltransf_25"/>
    <property type="match status" value="1"/>
</dbReference>
<dbReference type="OrthoDB" id="1853779at2"/>